<protein>
    <submittedName>
        <fullName evidence="2">Uncharacterized protein</fullName>
    </submittedName>
</protein>
<reference evidence="2 3" key="1">
    <citation type="submission" date="2019-02" db="EMBL/GenBank/DDBJ databases">
        <title>Deep-cultivation of Planctomycetes and their phenomic and genomic characterization uncovers novel biology.</title>
        <authorList>
            <person name="Wiegand S."/>
            <person name="Jogler M."/>
            <person name="Boedeker C."/>
            <person name="Pinto D."/>
            <person name="Vollmers J."/>
            <person name="Rivas-Marin E."/>
            <person name="Kohn T."/>
            <person name="Peeters S.H."/>
            <person name="Heuer A."/>
            <person name="Rast P."/>
            <person name="Oberbeckmann S."/>
            <person name="Bunk B."/>
            <person name="Jeske O."/>
            <person name="Meyerdierks A."/>
            <person name="Storesund J.E."/>
            <person name="Kallscheuer N."/>
            <person name="Luecker S."/>
            <person name="Lage O.M."/>
            <person name="Pohl T."/>
            <person name="Merkel B.J."/>
            <person name="Hornburger P."/>
            <person name="Mueller R.-W."/>
            <person name="Bruemmer F."/>
            <person name="Labrenz M."/>
            <person name="Spormann A.M."/>
            <person name="Op Den Camp H."/>
            <person name="Overmann J."/>
            <person name="Amann R."/>
            <person name="Jetten M.S.M."/>
            <person name="Mascher T."/>
            <person name="Medema M.H."/>
            <person name="Devos D.P."/>
            <person name="Kaster A.-K."/>
            <person name="Ovreas L."/>
            <person name="Rohde M."/>
            <person name="Galperin M.Y."/>
            <person name="Jogler C."/>
        </authorList>
    </citation>
    <scope>NUCLEOTIDE SEQUENCE [LARGE SCALE GENOMIC DNA]</scope>
    <source>
        <strain evidence="2 3">KOR34</strain>
    </source>
</reference>
<accession>A0A5C5VGL7</accession>
<feature type="transmembrane region" description="Helical" evidence="1">
    <location>
        <begin position="105"/>
        <end position="123"/>
    </location>
</feature>
<dbReference type="EMBL" id="SIHJ01000001">
    <property type="protein sequence ID" value="TWT37241.1"/>
    <property type="molecule type" value="Genomic_DNA"/>
</dbReference>
<evidence type="ECO:0000313" key="3">
    <source>
        <dbReference type="Proteomes" id="UP000316714"/>
    </source>
</evidence>
<feature type="transmembrane region" description="Helical" evidence="1">
    <location>
        <begin position="129"/>
        <end position="147"/>
    </location>
</feature>
<keyword evidence="1" id="KW-1133">Transmembrane helix</keyword>
<dbReference type="AlphaFoldDB" id="A0A5C5VGL7"/>
<dbReference type="RefSeq" id="WP_228714573.1">
    <property type="nucleotide sequence ID" value="NZ_SIHJ01000001.1"/>
</dbReference>
<proteinExistence type="predicted"/>
<name>A0A5C5VGL7_9BACT</name>
<feature type="transmembrane region" description="Helical" evidence="1">
    <location>
        <begin position="159"/>
        <end position="181"/>
    </location>
</feature>
<sequence>MEISIADLWLPILLSGVATHIASTIAWTVLPHHKPEFKSLGETEDKLLALLQADQVAPGQYPAPYCADMKEAAEPAFQEKQKRCSLFLTVYERPLNMPAAIGKTLAFFLVAATVIGYLASIGLPRGAGFVHVFRFVATAGLLTHCFAKFPSVFWFPQKVAMSLLDGVVYAVLTGLVFAGLWPAAGQAAALARAWLGA</sequence>
<gene>
    <name evidence="2" type="ORF">KOR34_21880</name>
</gene>
<evidence type="ECO:0000256" key="1">
    <source>
        <dbReference type="SAM" id="Phobius"/>
    </source>
</evidence>
<dbReference type="Proteomes" id="UP000316714">
    <property type="component" value="Unassembled WGS sequence"/>
</dbReference>
<keyword evidence="3" id="KW-1185">Reference proteome</keyword>
<keyword evidence="1" id="KW-0812">Transmembrane</keyword>
<feature type="transmembrane region" description="Helical" evidence="1">
    <location>
        <begin position="12"/>
        <end position="30"/>
    </location>
</feature>
<evidence type="ECO:0000313" key="2">
    <source>
        <dbReference type="EMBL" id="TWT37241.1"/>
    </source>
</evidence>
<keyword evidence="1" id="KW-0472">Membrane</keyword>
<comment type="caution">
    <text evidence="2">The sequence shown here is derived from an EMBL/GenBank/DDBJ whole genome shotgun (WGS) entry which is preliminary data.</text>
</comment>
<organism evidence="2 3">
    <name type="scientific">Posidoniimonas corsicana</name>
    <dbReference type="NCBI Taxonomy" id="1938618"/>
    <lineage>
        <taxon>Bacteria</taxon>
        <taxon>Pseudomonadati</taxon>
        <taxon>Planctomycetota</taxon>
        <taxon>Planctomycetia</taxon>
        <taxon>Pirellulales</taxon>
        <taxon>Lacipirellulaceae</taxon>
        <taxon>Posidoniimonas</taxon>
    </lineage>
</organism>